<evidence type="ECO:0000256" key="7">
    <source>
        <dbReference type="ARBA" id="ARBA00022448"/>
    </source>
</evidence>
<comment type="cofactor">
    <cofactor evidence="1">
        <name>Cu cation</name>
        <dbReference type="ChEBI" id="CHEBI:23378"/>
    </cofactor>
</comment>
<dbReference type="EMBL" id="JAJJMA010197604">
    <property type="protein sequence ID" value="MCL7039088.1"/>
    <property type="molecule type" value="Genomic_DNA"/>
</dbReference>
<dbReference type="GO" id="GO:0004129">
    <property type="term" value="F:cytochrome-c oxidase activity"/>
    <property type="evidence" value="ECO:0007669"/>
    <property type="project" value="UniProtKB-EC"/>
</dbReference>
<protein>
    <recommendedName>
        <fullName evidence="6">ATP synthase protein MI25</fullName>
    </recommendedName>
</protein>
<evidence type="ECO:0000256" key="10">
    <source>
        <dbReference type="ARBA" id="ARBA00022781"/>
    </source>
</evidence>
<comment type="subunit">
    <text evidence="5">F-type ATPases have 2 components, CF(1) - the catalytic core - and CF(0) - the membrane proton channel. CF(1) has five subunits: alpha(3), beta(3), gamma(1), delta(1), epsilon(1). CF(0) has three main subunits: a, b and c.</text>
</comment>
<dbReference type="InterPro" id="IPR044988">
    <property type="entry name" value="MI25_plants"/>
</dbReference>
<dbReference type="AlphaFoldDB" id="A0AA42APX8"/>
<dbReference type="Proteomes" id="UP001177140">
    <property type="component" value="Unassembled WGS sequence"/>
</dbReference>
<evidence type="ECO:0000256" key="8">
    <source>
        <dbReference type="ARBA" id="ARBA00022547"/>
    </source>
</evidence>
<dbReference type="InterPro" id="IPR008972">
    <property type="entry name" value="Cupredoxin"/>
</dbReference>
<comment type="subcellular location">
    <subcellularLocation>
        <location evidence="3">Mitochondrion membrane</location>
        <topology evidence="3">Single-pass membrane protein</topology>
    </subcellularLocation>
</comment>
<feature type="domain" description="Cytochrome oxidase subunit II copper A binding" evidence="17">
    <location>
        <begin position="125"/>
        <end position="227"/>
    </location>
</feature>
<evidence type="ECO:0000256" key="2">
    <source>
        <dbReference type="ARBA" id="ARBA00003096"/>
    </source>
</evidence>
<keyword evidence="8" id="KW-0138">CF(0)</keyword>
<dbReference type="Pfam" id="PF05405">
    <property type="entry name" value="Mt_ATP-synt_B"/>
    <property type="match status" value="1"/>
</dbReference>
<dbReference type="InterPro" id="IPR008688">
    <property type="entry name" value="ATP_synth_Bsub_B/MI25"/>
</dbReference>
<keyword evidence="15" id="KW-0066">ATP synthesis</keyword>
<evidence type="ECO:0000256" key="1">
    <source>
        <dbReference type="ARBA" id="ARBA00001935"/>
    </source>
</evidence>
<keyword evidence="14" id="KW-0472">Membrane</keyword>
<evidence type="ECO:0000256" key="16">
    <source>
        <dbReference type="ARBA" id="ARBA00049512"/>
    </source>
</evidence>
<dbReference type="GO" id="GO:0031966">
    <property type="term" value="C:mitochondrial membrane"/>
    <property type="evidence" value="ECO:0007669"/>
    <property type="project" value="UniProtKB-SubCell"/>
</dbReference>
<keyword evidence="12" id="KW-0406">Ion transport</keyword>
<dbReference type="PANTHER" id="PTHR37774">
    <property type="entry name" value="ATP SYNTHASE PROTEIN MI25-RELATED"/>
    <property type="match status" value="1"/>
</dbReference>
<dbReference type="PRINTS" id="PR01166">
    <property type="entry name" value="CYCOXIDASEII"/>
</dbReference>
<comment type="catalytic activity">
    <reaction evidence="16">
        <text>4 Fe(II)-[cytochrome c] + O2 + 8 H(+)(in) = 4 Fe(III)-[cytochrome c] + 2 H2O + 4 H(+)(out)</text>
        <dbReference type="Rhea" id="RHEA:11436"/>
        <dbReference type="Rhea" id="RHEA-COMP:10350"/>
        <dbReference type="Rhea" id="RHEA-COMP:14399"/>
        <dbReference type="ChEBI" id="CHEBI:15377"/>
        <dbReference type="ChEBI" id="CHEBI:15378"/>
        <dbReference type="ChEBI" id="CHEBI:15379"/>
        <dbReference type="ChEBI" id="CHEBI:29033"/>
        <dbReference type="ChEBI" id="CHEBI:29034"/>
        <dbReference type="EC" id="7.1.1.9"/>
    </reaction>
    <physiologicalReaction direction="left-to-right" evidence="16">
        <dbReference type="Rhea" id="RHEA:11437"/>
    </physiologicalReaction>
</comment>
<evidence type="ECO:0000256" key="12">
    <source>
        <dbReference type="ARBA" id="ARBA00023065"/>
    </source>
</evidence>
<evidence type="ECO:0000256" key="9">
    <source>
        <dbReference type="ARBA" id="ARBA00022692"/>
    </source>
</evidence>
<keyword evidence="7" id="KW-0813">Transport</keyword>
<evidence type="ECO:0000256" key="6">
    <source>
        <dbReference type="ARBA" id="ARBA00017388"/>
    </source>
</evidence>
<evidence type="ECO:0000313" key="19">
    <source>
        <dbReference type="Proteomes" id="UP001177140"/>
    </source>
</evidence>
<keyword evidence="10" id="KW-0375">Hydrogen ion transport</keyword>
<dbReference type="SUPFAM" id="SSF49503">
    <property type="entry name" value="Cupredoxins"/>
    <property type="match status" value="1"/>
</dbReference>
<keyword evidence="19" id="KW-1185">Reference proteome</keyword>
<comment type="caution">
    <text evidence="18">The sequence shown here is derived from an EMBL/GenBank/DDBJ whole genome shotgun (WGS) entry which is preliminary data.</text>
</comment>
<dbReference type="Pfam" id="PF00116">
    <property type="entry name" value="COX2"/>
    <property type="match status" value="2"/>
</dbReference>
<evidence type="ECO:0000256" key="3">
    <source>
        <dbReference type="ARBA" id="ARBA00004304"/>
    </source>
</evidence>
<evidence type="ECO:0000256" key="4">
    <source>
        <dbReference type="ARBA" id="ARBA00009281"/>
    </source>
</evidence>
<organism evidence="18 19">
    <name type="scientific">Papaver nudicaule</name>
    <name type="common">Iceland poppy</name>
    <dbReference type="NCBI Taxonomy" id="74823"/>
    <lineage>
        <taxon>Eukaryota</taxon>
        <taxon>Viridiplantae</taxon>
        <taxon>Streptophyta</taxon>
        <taxon>Embryophyta</taxon>
        <taxon>Tracheophyta</taxon>
        <taxon>Spermatophyta</taxon>
        <taxon>Magnoliopsida</taxon>
        <taxon>Ranunculales</taxon>
        <taxon>Papaveraceae</taxon>
        <taxon>Papaveroideae</taxon>
        <taxon>Papaver</taxon>
    </lineage>
</organism>
<keyword evidence="9" id="KW-0812">Transmembrane</keyword>
<evidence type="ECO:0000256" key="14">
    <source>
        <dbReference type="ARBA" id="ARBA00023136"/>
    </source>
</evidence>
<dbReference type="GO" id="GO:0045259">
    <property type="term" value="C:proton-transporting ATP synthase complex"/>
    <property type="evidence" value="ECO:0007669"/>
    <property type="project" value="UniProtKB-KW"/>
</dbReference>
<dbReference type="InterPro" id="IPR002429">
    <property type="entry name" value="CcO_II-like_C"/>
</dbReference>
<reference evidence="18" key="1">
    <citation type="submission" date="2022-03" db="EMBL/GenBank/DDBJ databases">
        <title>A functionally conserved STORR gene fusion in Papaver species that diverged 16.8 million years ago.</title>
        <authorList>
            <person name="Catania T."/>
        </authorList>
    </citation>
    <scope>NUCLEOTIDE SEQUENCE</scope>
    <source>
        <strain evidence="18">S-191538</strain>
    </source>
</reference>
<evidence type="ECO:0000256" key="5">
    <source>
        <dbReference type="ARBA" id="ARBA00011648"/>
    </source>
</evidence>
<dbReference type="PANTHER" id="PTHR37774:SF4">
    <property type="entry name" value="ATP SYNTHASE PROTEIN MI25"/>
    <property type="match status" value="1"/>
</dbReference>
<dbReference type="Gene3D" id="2.60.40.420">
    <property type="entry name" value="Cupredoxins - blue copper proteins"/>
    <property type="match status" value="2"/>
</dbReference>
<keyword evidence="13" id="KW-0496">Mitochondrion</keyword>
<evidence type="ECO:0000256" key="15">
    <source>
        <dbReference type="ARBA" id="ARBA00023310"/>
    </source>
</evidence>
<evidence type="ECO:0000256" key="11">
    <source>
        <dbReference type="ARBA" id="ARBA00022989"/>
    </source>
</evidence>
<evidence type="ECO:0000313" key="18">
    <source>
        <dbReference type="EMBL" id="MCL7039088.1"/>
    </source>
</evidence>
<accession>A0AA42APX8</accession>
<evidence type="ECO:0000256" key="13">
    <source>
        <dbReference type="ARBA" id="ARBA00023128"/>
    </source>
</evidence>
<evidence type="ECO:0000259" key="17">
    <source>
        <dbReference type="PROSITE" id="PS50857"/>
    </source>
</evidence>
<dbReference type="PROSITE" id="PS50857">
    <property type="entry name" value="COX2_CUA"/>
    <property type="match status" value="1"/>
</dbReference>
<sequence>MEAIQEELQQVPNPNEVVLMESKEKERLLRISLQICGTVVESLPTARYEPQCEETVQALLCRNLTLKSATLLNAISSRRMSLQDEIVTGFHVSVSERFVPGSTSKSSIVELIREGLVVLRKVVVDPAITIKAIGHQWYRTYEYSDYNSSDEQSLTFDSYMIPEDDSELGVKCDAVPGRSNQTCILVQREGIYYGQCSEILPRKDYGSWVSNLLIGEEAPGAKAPIPLLVMEQVQPLPSLGVKCDAETVSIMI</sequence>
<keyword evidence="11" id="KW-1133">Transmembrane helix</keyword>
<dbReference type="GO" id="GO:0005507">
    <property type="term" value="F:copper ion binding"/>
    <property type="evidence" value="ECO:0007669"/>
    <property type="project" value="InterPro"/>
</dbReference>
<comment type="similarity">
    <text evidence="4">Belongs to the ATPase protein MI25 family.</text>
</comment>
<comment type="function">
    <text evidence="2">This is one of the chains of the nonenzymatic component (CF(0) subunit) of the mitochondrial ATPase complex.</text>
</comment>
<gene>
    <name evidence="18" type="ORF">MKW94_015937</name>
</gene>
<proteinExistence type="inferred from homology"/>
<name>A0AA42APX8_PAPNU</name>
<dbReference type="GO" id="GO:0015986">
    <property type="term" value="P:proton motive force-driven ATP synthesis"/>
    <property type="evidence" value="ECO:0007669"/>
    <property type="project" value="InterPro"/>
</dbReference>